<organism evidence="2 3">
    <name type="scientific">Citrus x changshan-huyou</name>
    <dbReference type="NCBI Taxonomy" id="2935761"/>
    <lineage>
        <taxon>Eukaryota</taxon>
        <taxon>Viridiplantae</taxon>
        <taxon>Streptophyta</taxon>
        <taxon>Embryophyta</taxon>
        <taxon>Tracheophyta</taxon>
        <taxon>Spermatophyta</taxon>
        <taxon>Magnoliopsida</taxon>
        <taxon>eudicotyledons</taxon>
        <taxon>Gunneridae</taxon>
        <taxon>Pentapetalae</taxon>
        <taxon>rosids</taxon>
        <taxon>malvids</taxon>
        <taxon>Sapindales</taxon>
        <taxon>Rutaceae</taxon>
        <taxon>Aurantioideae</taxon>
        <taxon>Citrus</taxon>
    </lineage>
</organism>
<evidence type="ECO:0000313" key="3">
    <source>
        <dbReference type="Proteomes" id="UP001428341"/>
    </source>
</evidence>
<reference evidence="2 3" key="1">
    <citation type="submission" date="2024-05" db="EMBL/GenBank/DDBJ databases">
        <title>Haplotype-resolved chromosome-level genome assembly of Huyou (Citrus changshanensis).</title>
        <authorList>
            <person name="Miao C."/>
            <person name="Chen W."/>
            <person name="Wu Y."/>
            <person name="Wang L."/>
            <person name="Zhao S."/>
            <person name="Grierson D."/>
            <person name="Xu C."/>
            <person name="Chen K."/>
        </authorList>
    </citation>
    <scope>NUCLEOTIDE SEQUENCE [LARGE SCALE GENOMIC DNA]</scope>
    <source>
        <strain evidence="2">01-14</strain>
        <tissue evidence="2">Leaf</tissue>
    </source>
</reference>
<protein>
    <submittedName>
        <fullName evidence="2">Uncharacterized protein</fullName>
    </submittedName>
</protein>
<comment type="caution">
    <text evidence="2">The sequence shown here is derived from an EMBL/GenBank/DDBJ whole genome shotgun (WGS) entry which is preliminary data.</text>
</comment>
<dbReference type="Proteomes" id="UP001428341">
    <property type="component" value="Unassembled WGS sequence"/>
</dbReference>
<dbReference type="EMBL" id="JBCGBO010000001">
    <property type="protein sequence ID" value="KAK9229907.1"/>
    <property type="molecule type" value="Genomic_DNA"/>
</dbReference>
<gene>
    <name evidence="2" type="ORF">WN944_022873</name>
</gene>
<evidence type="ECO:0000313" key="2">
    <source>
        <dbReference type="EMBL" id="KAK9229907.1"/>
    </source>
</evidence>
<name>A0AAP0MZ95_9ROSI</name>
<sequence length="74" mass="7883">MVGVGGSGSGSGAGDGSRRRLPSWMAGVNVNKSDGEGLDRNSNSKEPADILECWVETERNTLRSSQTCEIKKQK</sequence>
<accession>A0AAP0MZ95</accession>
<feature type="region of interest" description="Disordered" evidence="1">
    <location>
        <begin position="1"/>
        <end position="47"/>
    </location>
</feature>
<feature type="compositionally biased region" description="Gly residues" evidence="1">
    <location>
        <begin position="1"/>
        <end position="15"/>
    </location>
</feature>
<feature type="compositionally biased region" description="Basic and acidic residues" evidence="1">
    <location>
        <begin position="33"/>
        <end position="47"/>
    </location>
</feature>
<proteinExistence type="predicted"/>
<keyword evidence="3" id="KW-1185">Reference proteome</keyword>
<dbReference type="AlphaFoldDB" id="A0AAP0MZ95"/>
<evidence type="ECO:0000256" key="1">
    <source>
        <dbReference type="SAM" id="MobiDB-lite"/>
    </source>
</evidence>